<organism evidence="5 6">
    <name type="scientific">Lentzea alba</name>
    <dbReference type="NCBI Taxonomy" id="2714351"/>
    <lineage>
        <taxon>Bacteria</taxon>
        <taxon>Bacillati</taxon>
        <taxon>Actinomycetota</taxon>
        <taxon>Actinomycetes</taxon>
        <taxon>Pseudonocardiales</taxon>
        <taxon>Pseudonocardiaceae</taxon>
        <taxon>Lentzea</taxon>
    </lineage>
</organism>
<evidence type="ECO:0000256" key="2">
    <source>
        <dbReference type="ARBA" id="ARBA00023125"/>
    </source>
</evidence>
<keyword evidence="1" id="KW-0805">Transcription regulation</keyword>
<dbReference type="CDD" id="cd00130">
    <property type="entry name" value="PAS"/>
    <property type="match status" value="1"/>
</dbReference>
<dbReference type="EMBL" id="JAAMPJ010000012">
    <property type="protein sequence ID" value="NGY64204.1"/>
    <property type="molecule type" value="Genomic_DNA"/>
</dbReference>
<accession>A0A7C9RVZ9</accession>
<dbReference type="Pfam" id="PF00196">
    <property type="entry name" value="GerE"/>
    <property type="match status" value="1"/>
</dbReference>
<keyword evidence="3" id="KW-0804">Transcription</keyword>
<evidence type="ECO:0000256" key="3">
    <source>
        <dbReference type="ARBA" id="ARBA00023163"/>
    </source>
</evidence>
<dbReference type="GO" id="GO:0006355">
    <property type="term" value="P:regulation of DNA-templated transcription"/>
    <property type="evidence" value="ECO:0007669"/>
    <property type="project" value="InterPro"/>
</dbReference>
<evidence type="ECO:0000313" key="5">
    <source>
        <dbReference type="EMBL" id="NGY64204.1"/>
    </source>
</evidence>
<protein>
    <recommendedName>
        <fullName evidence="4">HTH luxR-type domain-containing protein</fullName>
    </recommendedName>
</protein>
<comment type="caution">
    <text evidence="5">The sequence shown here is derived from an EMBL/GenBank/DDBJ whole genome shotgun (WGS) entry which is preliminary data.</text>
</comment>
<feature type="domain" description="HTH luxR-type" evidence="4">
    <location>
        <begin position="127"/>
        <end position="184"/>
    </location>
</feature>
<gene>
    <name evidence="5" type="ORF">G7043_35360</name>
</gene>
<dbReference type="InterPro" id="IPR000014">
    <property type="entry name" value="PAS"/>
</dbReference>
<dbReference type="CDD" id="cd06170">
    <property type="entry name" value="LuxR_C_like"/>
    <property type="match status" value="1"/>
</dbReference>
<keyword evidence="6" id="KW-1185">Reference proteome</keyword>
<dbReference type="RefSeq" id="WP_166053018.1">
    <property type="nucleotide sequence ID" value="NZ_JAAMPJ010000012.1"/>
</dbReference>
<reference evidence="5 6" key="1">
    <citation type="submission" date="2020-03" db="EMBL/GenBank/DDBJ databases">
        <title>Isolation and identification of active actinomycetes.</title>
        <authorList>
            <person name="Sun X."/>
        </authorList>
    </citation>
    <scope>NUCLEOTIDE SEQUENCE [LARGE SCALE GENOMIC DNA]</scope>
    <source>
        <strain evidence="5 6">NEAU-D13</strain>
    </source>
</reference>
<dbReference type="InterPro" id="IPR000792">
    <property type="entry name" value="Tscrpt_reg_LuxR_C"/>
</dbReference>
<evidence type="ECO:0000256" key="1">
    <source>
        <dbReference type="ARBA" id="ARBA00023015"/>
    </source>
</evidence>
<dbReference type="InterPro" id="IPR016032">
    <property type="entry name" value="Sig_transdc_resp-reg_C-effctor"/>
</dbReference>
<dbReference type="Gene3D" id="1.10.10.10">
    <property type="entry name" value="Winged helix-like DNA-binding domain superfamily/Winged helix DNA-binding domain"/>
    <property type="match status" value="1"/>
</dbReference>
<dbReference type="Proteomes" id="UP000481360">
    <property type="component" value="Unassembled WGS sequence"/>
</dbReference>
<dbReference type="SMART" id="SM00421">
    <property type="entry name" value="HTH_LUXR"/>
    <property type="match status" value="1"/>
</dbReference>
<proteinExistence type="predicted"/>
<dbReference type="InterPro" id="IPR036388">
    <property type="entry name" value="WH-like_DNA-bd_sf"/>
</dbReference>
<dbReference type="AlphaFoldDB" id="A0A7C9RVZ9"/>
<evidence type="ECO:0000259" key="4">
    <source>
        <dbReference type="SMART" id="SM00421"/>
    </source>
</evidence>
<keyword evidence="2" id="KW-0238">DNA-binding</keyword>
<name>A0A7C9RVZ9_9PSEU</name>
<dbReference type="PANTHER" id="PTHR44688:SF16">
    <property type="entry name" value="DNA-BINDING TRANSCRIPTIONAL ACTIVATOR DEVR_DOSR"/>
    <property type="match status" value="1"/>
</dbReference>
<dbReference type="PANTHER" id="PTHR44688">
    <property type="entry name" value="DNA-BINDING TRANSCRIPTIONAL ACTIVATOR DEVR_DOSR"/>
    <property type="match status" value="1"/>
</dbReference>
<evidence type="ECO:0000313" key="6">
    <source>
        <dbReference type="Proteomes" id="UP000481360"/>
    </source>
</evidence>
<sequence>MSSEGTGRSSVGGRCDADTWSCAHLDASLRFVDADPTFRLEFGDDVLGRDLGDVLHPGFAESVRAQLADLVAGRLSRVALHSVVQGRGRGPAVVEVTAVAGGGGRAKVVLAVRPEQGEWSFEPRREPLVLTELRARILEHVAAGMSSAQSARTLYLSKPGVEYHVASLVRKLGAANRTAMVAMAYAAGVLMPDQWPPKVDPILIL</sequence>
<dbReference type="GO" id="GO:0003677">
    <property type="term" value="F:DNA binding"/>
    <property type="evidence" value="ECO:0007669"/>
    <property type="project" value="UniProtKB-KW"/>
</dbReference>
<dbReference type="SUPFAM" id="SSF46894">
    <property type="entry name" value="C-terminal effector domain of the bipartite response regulators"/>
    <property type="match status" value="1"/>
</dbReference>